<evidence type="ECO:0000256" key="2">
    <source>
        <dbReference type="ARBA" id="ARBA00024867"/>
    </source>
</evidence>
<name>A0A3R5YZI9_9FIRM</name>
<evidence type="ECO:0000259" key="5">
    <source>
        <dbReference type="PROSITE" id="PS50930"/>
    </source>
</evidence>
<dbReference type="PROSITE" id="PS50930">
    <property type="entry name" value="HTH_LYTTR"/>
    <property type="match status" value="1"/>
</dbReference>
<dbReference type="InterPro" id="IPR007492">
    <property type="entry name" value="LytTR_DNA-bd_dom"/>
</dbReference>
<dbReference type="SMART" id="SM00448">
    <property type="entry name" value="REC"/>
    <property type="match status" value="1"/>
</dbReference>
<dbReference type="GO" id="GO:0000156">
    <property type="term" value="F:phosphorelay response regulator activity"/>
    <property type="evidence" value="ECO:0007669"/>
    <property type="project" value="InterPro"/>
</dbReference>
<evidence type="ECO:0000313" key="6">
    <source>
        <dbReference type="EMBL" id="RGQ52000.1"/>
    </source>
</evidence>
<dbReference type="Pfam" id="PF00072">
    <property type="entry name" value="Response_reg"/>
    <property type="match status" value="1"/>
</dbReference>
<dbReference type="GO" id="GO:0003677">
    <property type="term" value="F:DNA binding"/>
    <property type="evidence" value="ECO:0007669"/>
    <property type="project" value="UniProtKB-KW"/>
</dbReference>
<feature type="modified residue" description="4-aspartylphosphate" evidence="3">
    <location>
        <position position="58"/>
    </location>
</feature>
<dbReference type="Gene3D" id="2.40.50.40">
    <property type="match status" value="1"/>
</dbReference>
<dbReference type="Gene3D" id="3.40.50.2300">
    <property type="match status" value="1"/>
</dbReference>
<dbReference type="PANTHER" id="PTHR37299:SF1">
    <property type="entry name" value="STAGE 0 SPORULATION PROTEIN A HOMOLOG"/>
    <property type="match status" value="1"/>
</dbReference>
<protein>
    <recommendedName>
        <fullName evidence="1">Stage 0 sporulation protein A homolog</fullName>
    </recommendedName>
</protein>
<organism evidence="6 7">
    <name type="scientific">Roseburia inulinivorans</name>
    <dbReference type="NCBI Taxonomy" id="360807"/>
    <lineage>
        <taxon>Bacteria</taxon>
        <taxon>Bacillati</taxon>
        <taxon>Bacillota</taxon>
        <taxon>Clostridia</taxon>
        <taxon>Lachnospirales</taxon>
        <taxon>Lachnospiraceae</taxon>
        <taxon>Roseburia</taxon>
    </lineage>
</organism>
<evidence type="ECO:0000256" key="3">
    <source>
        <dbReference type="PROSITE-ProRule" id="PRU00169"/>
    </source>
</evidence>
<comment type="caution">
    <text evidence="6">The sequence shown here is derived from an EMBL/GenBank/DDBJ whole genome shotgun (WGS) entry which is preliminary data.</text>
</comment>
<sequence>MSQKIRTVLIDDEELVLDNLSYLLEEFPRIETVFKTTNPAEALDYIEAGNKVEVVFLDICMPEKNGIELAEDIFAYNPGIKIVFLTAYDSYVMDSFRVNTFDYILKPVTYKRLSRMVEKLERLLVQEEPIGAVANQEEQGEPKIVGFKDNQFYIFDAKDACYIMVDGRDLLLITENETYRIKHNMNYWEERLKHHDWFRCHRGYLVNLKCVKAFTPMFNSTYSIKLKNRAEEIPVSRSYVNEFKKILSL</sequence>
<accession>A0A3R5YZI9</accession>
<proteinExistence type="predicted"/>
<dbReference type="PROSITE" id="PS50110">
    <property type="entry name" value="RESPONSE_REGULATORY"/>
    <property type="match status" value="1"/>
</dbReference>
<evidence type="ECO:0000256" key="1">
    <source>
        <dbReference type="ARBA" id="ARBA00018672"/>
    </source>
</evidence>
<dbReference type="InterPro" id="IPR001789">
    <property type="entry name" value="Sig_transdc_resp-reg_receiver"/>
</dbReference>
<dbReference type="Pfam" id="PF04397">
    <property type="entry name" value="LytTR"/>
    <property type="match status" value="1"/>
</dbReference>
<evidence type="ECO:0000313" key="7">
    <source>
        <dbReference type="Proteomes" id="UP000283738"/>
    </source>
</evidence>
<dbReference type="Gene3D" id="2.20.25.10">
    <property type="match status" value="1"/>
</dbReference>
<dbReference type="InterPro" id="IPR011006">
    <property type="entry name" value="CheY-like_superfamily"/>
</dbReference>
<dbReference type="InterPro" id="IPR046947">
    <property type="entry name" value="LytR-like"/>
</dbReference>
<dbReference type="RefSeq" id="WP_118109157.1">
    <property type="nucleotide sequence ID" value="NZ_QRTF01000007.1"/>
</dbReference>
<dbReference type="AlphaFoldDB" id="A0A3R5YZI9"/>
<dbReference type="SMART" id="SM00850">
    <property type="entry name" value="LytTR"/>
    <property type="match status" value="1"/>
</dbReference>
<dbReference type="EMBL" id="QRTF01000007">
    <property type="protein sequence ID" value="RGQ52000.1"/>
    <property type="molecule type" value="Genomic_DNA"/>
</dbReference>
<dbReference type="Proteomes" id="UP000283738">
    <property type="component" value="Unassembled WGS sequence"/>
</dbReference>
<dbReference type="PANTHER" id="PTHR37299">
    <property type="entry name" value="TRANSCRIPTIONAL REGULATOR-RELATED"/>
    <property type="match status" value="1"/>
</dbReference>
<feature type="domain" description="HTH LytTR-type" evidence="5">
    <location>
        <begin position="144"/>
        <end position="249"/>
    </location>
</feature>
<gene>
    <name evidence="6" type="ORF">DWY96_04865</name>
</gene>
<feature type="domain" description="Response regulatory" evidence="4">
    <location>
        <begin position="6"/>
        <end position="121"/>
    </location>
</feature>
<comment type="function">
    <text evidence="2">May play the central regulatory role in sporulation. It may be an element of the effector pathway responsible for the activation of sporulation genes in response to nutritional stress. Spo0A may act in concert with spo0H (a sigma factor) to control the expression of some genes that are critical to the sporulation process.</text>
</comment>
<dbReference type="SUPFAM" id="SSF52172">
    <property type="entry name" value="CheY-like"/>
    <property type="match status" value="1"/>
</dbReference>
<reference evidence="6 7" key="1">
    <citation type="submission" date="2018-08" db="EMBL/GenBank/DDBJ databases">
        <title>A genome reference for cultivated species of the human gut microbiota.</title>
        <authorList>
            <person name="Zou Y."/>
            <person name="Xue W."/>
            <person name="Luo G."/>
        </authorList>
    </citation>
    <scope>NUCLEOTIDE SEQUENCE [LARGE SCALE GENOMIC DNA]</scope>
    <source>
        <strain evidence="6 7">AF28-15</strain>
    </source>
</reference>
<evidence type="ECO:0000259" key="4">
    <source>
        <dbReference type="PROSITE" id="PS50110"/>
    </source>
</evidence>
<keyword evidence="3" id="KW-0597">Phosphoprotein</keyword>
<keyword evidence="6" id="KW-0238">DNA-binding</keyword>